<evidence type="ECO:0000259" key="2">
    <source>
        <dbReference type="Pfam" id="PF07731"/>
    </source>
</evidence>
<dbReference type="InterPro" id="IPR008972">
    <property type="entry name" value="Cupredoxin"/>
</dbReference>
<dbReference type="Pfam" id="PF07732">
    <property type="entry name" value="Cu-oxidase_3"/>
    <property type="match status" value="2"/>
</dbReference>
<evidence type="ECO:0000313" key="5">
    <source>
        <dbReference type="Proteomes" id="UP001612741"/>
    </source>
</evidence>
<gene>
    <name evidence="4" type="ORF">ACIBG2_03645</name>
</gene>
<dbReference type="InterPro" id="IPR045087">
    <property type="entry name" value="Cu-oxidase_fam"/>
</dbReference>
<dbReference type="PANTHER" id="PTHR48267:SF1">
    <property type="entry name" value="BILIRUBIN OXIDASE"/>
    <property type="match status" value="1"/>
</dbReference>
<feature type="domain" description="Plastocyanin-like" evidence="2">
    <location>
        <begin position="499"/>
        <end position="617"/>
    </location>
</feature>
<sequence length="629" mass="69155">MDETGVYRYGPTRRQTLAAAALGLTLTAAGAQRAAARAGEPPREPALVLTKFADRLPIPPLIRPRLRGDLGELTIRLRVAEHRLHSELPPTRLWTYEGVFPGPTIEVERGQRVRVTWANQLATPIPVASVAVSDQGLPPDRPPANFPGRDGVDPIGEVAALPAWAAVHLHGARTGGGNDGWAENAVYPGDVQLSEYRNDQPSATLWYHDHAMHLTRFTVFAGLVGMYLIRDKEEAALRLPKGAQEIPLVLCDRNFDLGRDGKPDGRLLHKVILEREDPPTSGFFLGPYNLVNGVVWPYLNVEPRWYRFRILNASNARTYRLMVLGQDGKPVPGALKVIGSDSGLLGAPAPVEGALTLSPAERADVLVDFTALRGQTLKLVDTYPGITPGLPNPRNGIPEPDIMQVRVADATPGGKFTPPAVLSPSFKRLTPGDVPAGHGHRWIVIPPSATFTDQPNDLGMWEMAEVDPATVTIPGAGIIQVEGPDGKVRTLKRVAGEYADRSDFVVARGGWETWSFLTLARQPHPMHLHMVRFQVLSRGVYDRSGWNEQIRGTTKPITFLREGTLEGHEQGWKDVIRTQGTELVTVAGQFDQLGRYVYHCHILEHEMHMMRPFVVMPPEVLKLHPHGGH</sequence>
<accession>A0ABW7YKM3</accession>
<evidence type="ECO:0000313" key="4">
    <source>
        <dbReference type="EMBL" id="MFI6496450.1"/>
    </source>
</evidence>
<dbReference type="RefSeq" id="WP_397078586.1">
    <property type="nucleotide sequence ID" value="NZ_JBITGY010000001.1"/>
</dbReference>
<dbReference type="PANTHER" id="PTHR48267">
    <property type="entry name" value="CUPREDOXIN SUPERFAMILY PROTEIN"/>
    <property type="match status" value="1"/>
</dbReference>
<comment type="similarity">
    <text evidence="1">Belongs to the multicopper oxidase family.</text>
</comment>
<dbReference type="InterPro" id="IPR011707">
    <property type="entry name" value="Cu-oxidase-like_N"/>
</dbReference>
<dbReference type="SUPFAM" id="SSF49503">
    <property type="entry name" value="Cupredoxins"/>
    <property type="match status" value="3"/>
</dbReference>
<dbReference type="InterPro" id="IPR011706">
    <property type="entry name" value="Cu-oxidase_C"/>
</dbReference>
<evidence type="ECO:0000259" key="3">
    <source>
        <dbReference type="Pfam" id="PF07732"/>
    </source>
</evidence>
<dbReference type="Gene3D" id="2.60.40.420">
    <property type="entry name" value="Cupredoxins - blue copper proteins"/>
    <property type="match status" value="3"/>
</dbReference>
<name>A0ABW7YKM3_9ACTN</name>
<dbReference type="Proteomes" id="UP001612741">
    <property type="component" value="Unassembled WGS sequence"/>
</dbReference>
<organism evidence="4 5">
    <name type="scientific">Nonomuraea typhae</name>
    <dbReference type="NCBI Taxonomy" id="2603600"/>
    <lineage>
        <taxon>Bacteria</taxon>
        <taxon>Bacillati</taxon>
        <taxon>Actinomycetota</taxon>
        <taxon>Actinomycetes</taxon>
        <taxon>Streptosporangiales</taxon>
        <taxon>Streptosporangiaceae</taxon>
        <taxon>Nonomuraea</taxon>
    </lineage>
</organism>
<dbReference type="EMBL" id="JBITGY010000001">
    <property type="protein sequence ID" value="MFI6496450.1"/>
    <property type="molecule type" value="Genomic_DNA"/>
</dbReference>
<feature type="domain" description="Plastocyanin-like" evidence="3">
    <location>
        <begin position="165"/>
        <end position="233"/>
    </location>
</feature>
<dbReference type="Pfam" id="PF07731">
    <property type="entry name" value="Cu-oxidase_2"/>
    <property type="match status" value="1"/>
</dbReference>
<reference evidence="4 5" key="1">
    <citation type="submission" date="2024-10" db="EMBL/GenBank/DDBJ databases">
        <title>The Natural Products Discovery Center: Release of the First 8490 Sequenced Strains for Exploring Actinobacteria Biosynthetic Diversity.</title>
        <authorList>
            <person name="Kalkreuter E."/>
            <person name="Kautsar S.A."/>
            <person name="Yang D."/>
            <person name="Bader C.D."/>
            <person name="Teijaro C.N."/>
            <person name="Fluegel L."/>
            <person name="Davis C.M."/>
            <person name="Simpson J.R."/>
            <person name="Lauterbach L."/>
            <person name="Steele A.D."/>
            <person name="Gui C."/>
            <person name="Meng S."/>
            <person name="Li G."/>
            <person name="Viehrig K."/>
            <person name="Ye F."/>
            <person name="Su P."/>
            <person name="Kiefer A.F."/>
            <person name="Nichols A."/>
            <person name="Cepeda A.J."/>
            <person name="Yan W."/>
            <person name="Fan B."/>
            <person name="Jiang Y."/>
            <person name="Adhikari A."/>
            <person name="Zheng C.-J."/>
            <person name="Schuster L."/>
            <person name="Cowan T.M."/>
            <person name="Smanski M.J."/>
            <person name="Chevrette M.G."/>
            <person name="De Carvalho L.P.S."/>
            <person name="Shen B."/>
        </authorList>
    </citation>
    <scope>NUCLEOTIDE SEQUENCE [LARGE SCALE GENOMIC DNA]</scope>
    <source>
        <strain evidence="4 5">NPDC050545</strain>
    </source>
</reference>
<dbReference type="CDD" id="cd13844">
    <property type="entry name" value="CuRO_1_BOD_CotA_like"/>
    <property type="match status" value="1"/>
</dbReference>
<evidence type="ECO:0000256" key="1">
    <source>
        <dbReference type="ARBA" id="ARBA00010609"/>
    </source>
</evidence>
<proteinExistence type="inferred from homology"/>
<protein>
    <submittedName>
        <fullName evidence="4">Multicopper oxidase family protein</fullName>
    </submittedName>
</protein>
<comment type="caution">
    <text evidence="4">The sequence shown here is derived from an EMBL/GenBank/DDBJ whole genome shotgun (WGS) entry which is preliminary data.</text>
</comment>
<feature type="domain" description="Plastocyanin-like" evidence="3">
    <location>
        <begin position="90"/>
        <end position="125"/>
    </location>
</feature>
<keyword evidence="5" id="KW-1185">Reference proteome</keyword>